<dbReference type="RefSeq" id="WP_367843519.1">
    <property type="nucleotide sequence ID" value="NZ_JBFOHL010000002.1"/>
</dbReference>
<dbReference type="Proteomes" id="UP001556170">
    <property type="component" value="Unassembled WGS sequence"/>
</dbReference>
<evidence type="ECO:0000313" key="3">
    <source>
        <dbReference type="EMBL" id="MEW9623209.1"/>
    </source>
</evidence>
<proteinExistence type="predicted"/>
<feature type="region of interest" description="Disordered" evidence="1">
    <location>
        <begin position="190"/>
        <end position="245"/>
    </location>
</feature>
<name>A0ABV3QMD5_9GAMM</name>
<organism evidence="3 4">
    <name type="scientific">Rhodanobacter geophilus</name>
    <dbReference type="NCBI Taxonomy" id="3162488"/>
    <lineage>
        <taxon>Bacteria</taxon>
        <taxon>Pseudomonadati</taxon>
        <taxon>Pseudomonadota</taxon>
        <taxon>Gammaproteobacteria</taxon>
        <taxon>Lysobacterales</taxon>
        <taxon>Rhodanobacteraceae</taxon>
        <taxon>Rhodanobacter</taxon>
    </lineage>
</organism>
<dbReference type="EMBL" id="JBFOHL010000002">
    <property type="protein sequence ID" value="MEW9623209.1"/>
    <property type="molecule type" value="Genomic_DNA"/>
</dbReference>
<evidence type="ECO:0000313" key="4">
    <source>
        <dbReference type="Proteomes" id="UP001556170"/>
    </source>
</evidence>
<feature type="chain" id="PRO_5046398146" description="RHS repeat-associated core domain-containing protein" evidence="2">
    <location>
        <begin position="24"/>
        <end position="252"/>
    </location>
</feature>
<keyword evidence="4" id="KW-1185">Reference proteome</keyword>
<reference evidence="3 4" key="1">
    <citation type="submission" date="2024-06" db="EMBL/GenBank/DDBJ databases">
        <authorList>
            <person name="Woo H."/>
        </authorList>
    </citation>
    <scope>NUCLEOTIDE SEQUENCE [LARGE SCALE GENOMIC DNA]</scope>
    <source>
        <strain evidence="3 4">S2-g</strain>
    </source>
</reference>
<dbReference type="Gene3D" id="2.180.10.10">
    <property type="entry name" value="RHS repeat-associated core"/>
    <property type="match status" value="1"/>
</dbReference>
<feature type="compositionally biased region" description="Polar residues" evidence="1">
    <location>
        <begin position="117"/>
        <end position="137"/>
    </location>
</feature>
<accession>A0ABV3QMD5</accession>
<keyword evidence="2" id="KW-0732">Signal</keyword>
<evidence type="ECO:0000256" key="2">
    <source>
        <dbReference type="SAM" id="SignalP"/>
    </source>
</evidence>
<protein>
    <recommendedName>
        <fullName evidence="5">RHS repeat-associated core domain-containing protein</fullName>
    </recommendedName>
</protein>
<evidence type="ECO:0000256" key="1">
    <source>
        <dbReference type="SAM" id="MobiDB-lite"/>
    </source>
</evidence>
<gene>
    <name evidence="3" type="ORF">ABQJ56_03080</name>
</gene>
<sequence>MVKGSWAGLMLVAAVVWCPIAQAHFLSPDPKLPTAGNIFGFNRYAYANNNPVTNLDPDGRDCTTSNRVTTCFTAMYRVQFPAQPGFKDFTTSSPNYHFYSVPVDTPGHTVTEDQNYLVQKPTPGSSNGASPQGTPNDATPVVGNVLPGSISPVMSFTMTNQKDGQPVIVNVTEPGHPLQSGIVVREATQSSDGSTSIQTWGEGTAPLQSPSTWEGREFGPDINNVWKQEAPPPPPPTPRATGCGTGAISVCN</sequence>
<feature type="compositionally biased region" description="Polar residues" evidence="1">
    <location>
        <begin position="190"/>
        <end position="212"/>
    </location>
</feature>
<feature type="region of interest" description="Disordered" evidence="1">
    <location>
        <begin position="117"/>
        <end position="141"/>
    </location>
</feature>
<feature type="signal peptide" evidence="2">
    <location>
        <begin position="1"/>
        <end position="23"/>
    </location>
</feature>
<evidence type="ECO:0008006" key="5">
    <source>
        <dbReference type="Google" id="ProtNLM"/>
    </source>
</evidence>
<comment type="caution">
    <text evidence="3">The sequence shown here is derived from an EMBL/GenBank/DDBJ whole genome shotgun (WGS) entry which is preliminary data.</text>
</comment>